<keyword evidence="2" id="KW-0472">Membrane</keyword>
<evidence type="ECO:0000259" key="3">
    <source>
        <dbReference type="Pfam" id="PF14258"/>
    </source>
</evidence>
<dbReference type="OrthoDB" id="5241668at2"/>
<protein>
    <submittedName>
        <fullName evidence="4">DUF4350 domain-containing protein</fullName>
    </submittedName>
</protein>
<organism evidence="4 5">
    <name type="scientific">Jiangella asiatica</name>
    <dbReference type="NCBI Taxonomy" id="2530372"/>
    <lineage>
        <taxon>Bacteria</taxon>
        <taxon>Bacillati</taxon>
        <taxon>Actinomycetota</taxon>
        <taxon>Actinomycetes</taxon>
        <taxon>Jiangellales</taxon>
        <taxon>Jiangellaceae</taxon>
        <taxon>Jiangella</taxon>
    </lineage>
</organism>
<dbReference type="Proteomes" id="UP000294739">
    <property type="component" value="Unassembled WGS sequence"/>
</dbReference>
<evidence type="ECO:0000256" key="2">
    <source>
        <dbReference type="SAM" id="Phobius"/>
    </source>
</evidence>
<evidence type="ECO:0000313" key="5">
    <source>
        <dbReference type="Proteomes" id="UP000294739"/>
    </source>
</evidence>
<dbReference type="InterPro" id="IPR025646">
    <property type="entry name" value="DUF4350"/>
</dbReference>
<feature type="domain" description="DUF4350" evidence="3">
    <location>
        <begin position="65"/>
        <end position="233"/>
    </location>
</feature>
<feature type="region of interest" description="Disordered" evidence="1">
    <location>
        <begin position="1"/>
        <end position="20"/>
    </location>
</feature>
<feature type="transmembrane region" description="Helical" evidence="2">
    <location>
        <begin position="33"/>
        <end position="50"/>
    </location>
</feature>
<keyword evidence="2" id="KW-1133">Transmembrane helix</keyword>
<proteinExistence type="predicted"/>
<keyword evidence="5" id="KW-1185">Reference proteome</keyword>
<dbReference type="AlphaFoldDB" id="A0A4R5DUX2"/>
<dbReference type="RefSeq" id="WP_131890159.1">
    <property type="nucleotide sequence ID" value="NZ_SMKZ01000001.1"/>
</dbReference>
<comment type="caution">
    <text evidence="4">The sequence shown here is derived from an EMBL/GenBank/DDBJ whole genome shotgun (WGS) entry which is preliminary data.</text>
</comment>
<gene>
    <name evidence="4" type="ORF">E1269_01270</name>
</gene>
<dbReference type="InParanoid" id="A0A4R5DUX2"/>
<keyword evidence="2" id="KW-0812">Transmembrane</keyword>
<accession>A0A4R5DUX2</accession>
<sequence>MSLTTSGPTTPRAAAAGPLDPTRAEHWRRWRRPLAVVGLLVATAVVLGIVESRASRGFLDPEGVDAGGARALARLLEDQGVRIDPVRTVADVTEVAGPDDTLLVTVPDLLTPEQVDRVVDTGARLVLVAARSSVTDFAPELAAVSVAAADEVEPDCDLPEAERAGSARLGDTAYTGDVSRSAGVRCYPVGGDPTLVVTASASGSEVVLVGTADPLTNEFLDRDGNAALAMGLLGRSERLVWYRPVPESSGDTAGSFTDRLPSWVRAGAWQLVVAVALAGLWRARRLGRLVPEPLPVVVRASETTEGRARLYRRGRSREHAAALLREAAVRRLSATTGGGPAGATGGGCSDDVGALAAVLAERTGRSVGEITALLAGPPPADDAALVRLADHLDDLERAGSAAPATSTRRDPRSP</sequence>
<reference evidence="4 5" key="1">
    <citation type="submission" date="2019-03" db="EMBL/GenBank/DDBJ databases">
        <title>Draft genome sequences of novel Actinobacteria.</title>
        <authorList>
            <person name="Sahin N."/>
            <person name="Ay H."/>
            <person name="Saygin H."/>
        </authorList>
    </citation>
    <scope>NUCLEOTIDE SEQUENCE [LARGE SCALE GENOMIC DNA]</scope>
    <source>
        <strain evidence="4 5">5K138</strain>
    </source>
</reference>
<name>A0A4R5DUX2_9ACTN</name>
<evidence type="ECO:0000313" key="4">
    <source>
        <dbReference type="EMBL" id="TDE15951.1"/>
    </source>
</evidence>
<feature type="compositionally biased region" description="Low complexity" evidence="1">
    <location>
        <begin position="1"/>
        <end position="18"/>
    </location>
</feature>
<dbReference type="Pfam" id="PF14258">
    <property type="entry name" value="DUF4350"/>
    <property type="match status" value="1"/>
</dbReference>
<dbReference type="EMBL" id="SMKZ01000001">
    <property type="protein sequence ID" value="TDE15951.1"/>
    <property type="molecule type" value="Genomic_DNA"/>
</dbReference>
<evidence type="ECO:0000256" key="1">
    <source>
        <dbReference type="SAM" id="MobiDB-lite"/>
    </source>
</evidence>